<name>A0A5J6MX70_9PROT</name>
<keyword evidence="3" id="KW-1185">Reference proteome</keyword>
<evidence type="ECO:0000256" key="1">
    <source>
        <dbReference type="SAM" id="Phobius"/>
    </source>
</evidence>
<reference evidence="2 3" key="1">
    <citation type="submission" date="2019-08" db="EMBL/GenBank/DDBJ databases">
        <title>Hyperibacter terrae gen. nov., sp. nov. and Hyperibacter viscosus sp. nov., two new members in the family Rhodospirillaceae isolated from the rhizosphere of Hypericum perforatum.</title>
        <authorList>
            <person name="Noviana Z."/>
        </authorList>
    </citation>
    <scope>NUCLEOTIDE SEQUENCE [LARGE SCALE GENOMIC DNA]</scope>
    <source>
        <strain evidence="2 3">R5959</strain>
    </source>
</reference>
<dbReference type="OrthoDB" id="9809543at2"/>
<feature type="transmembrane region" description="Helical" evidence="1">
    <location>
        <begin position="96"/>
        <end position="116"/>
    </location>
</feature>
<keyword evidence="1" id="KW-0472">Membrane</keyword>
<keyword evidence="1" id="KW-0812">Transmembrane</keyword>
<dbReference type="AlphaFoldDB" id="A0A5J6MX70"/>
<dbReference type="InterPro" id="IPR018692">
    <property type="entry name" value="DUF2189"/>
</dbReference>
<feature type="transmembrane region" description="Helical" evidence="1">
    <location>
        <begin position="192"/>
        <end position="218"/>
    </location>
</feature>
<dbReference type="KEGG" id="hadh:FRZ61_07300"/>
<dbReference type="Proteomes" id="UP000325797">
    <property type="component" value="Chromosome"/>
</dbReference>
<evidence type="ECO:0000313" key="3">
    <source>
        <dbReference type="Proteomes" id="UP000325797"/>
    </source>
</evidence>
<dbReference type="Pfam" id="PF09955">
    <property type="entry name" value="DUF2189"/>
    <property type="match status" value="1"/>
</dbReference>
<evidence type="ECO:0008006" key="4">
    <source>
        <dbReference type="Google" id="ProtNLM"/>
    </source>
</evidence>
<feature type="transmembrane region" description="Helical" evidence="1">
    <location>
        <begin position="247"/>
        <end position="275"/>
    </location>
</feature>
<keyword evidence="1" id="KW-1133">Transmembrane helix</keyword>
<sequence length="289" mass="30727">MTETIRNPVEWSWDQLRGMGHALGEVGHALGRSPAARAQPAPVVHRIQARELKDVIRKGFADYGVYRTDVIALCVFYPVVGLLLGRAVYGRDLLPLLFPLASGFALIGPFAALGLYEMSREREHGNKASWANAFAVLKAPGIGSILILGAALVLLFLVWLAVAWLLYALTLGPTPPASVGSFIDALFTTGPGWTLIVAGCGVGFLFALLAMSISVVSFPLLLDRDVGLGTAVRTSIRAVRMNPGPMAAWGLVVAGGLVLGSIPLFLGLIVVMPVLGHATWHLYRKLVAG</sequence>
<accession>A0A5J6MX70</accession>
<feature type="transmembrane region" description="Helical" evidence="1">
    <location>
        <begin position="70"/>
        <end position="89"/>
    </location>
</feature>
<proteinExistence type="predicted"/>
<organism evidence="2 3">
    <name type="scientific">Hypericibacter adhaerens</name>
    <dbReference type="NCBI Taxonomy" id="2602016"/>
    <lineage>
        <taxon>Bacteria</taxon>
        <taxon>Pseudomonadati</taxon>
        <taxon>Pseudomonadota</taxon>
        <taxon>Alphaproteobacteria</taxon>
        <taxon>Rhodospirillales</taxon>
        <taxon>Dongiaceae</taxon>
        <taxon>Hypericibacter</taxon>
    </lineage>
</organism>
<dbReference type="EMBL" id="CP042582">
    <property type="protein sequence ID" value="QEX20810.1"/>
    <property type="molecule type" value="Genomic_DNA"/>
</dbReference>
<protein>
    <recommendedName>
        <fullName evidence="4">Cytochrome c oxidase subunit I</fullName>
    </recommendedName>
</protein>
<gene>
    <name evidence="2" type="ORF">FRZ61_07300</name>
</gene>
<evidence type="ECO:0000313" key="2">
    <source>
        <dbReference type="EMBL" id="QEX20810.1"/>
    </source>
</evidence>
<dbReference type="RefSeq" id="WP_151115027.1">
    <property type="nucleotide sequence ID" value="NZ_CP042582.1"/>
</dbReference>
<feature type="transmembrane region" description="Helical" evidence="1">
    <location>
        <begin position="145"/>
        <end position="171"/>
    </location>
</feature>